<dbReference type="OrthoDB" id="4456959at2759"/>
<dbReference type="SMART" id="SM00906">
    <property type="entry name" value="Fungal_trans"/>
    <property type="match status" value="1"/>
</dbReference>
<evidence type="ECO:0000256" key="6">
    <source>
        <dbReference type="SAM" id="MobiDB-lite"/>
    </source>
</evidence>
<dbReference type="InterPro" id="IPR007219">
    <property type="entry name" value="XnlR_reg_dom"/>
</dbReference>
<comment type="subcellular location">
    <subcellularLocation>
        <location evidence="1">Nucleus</location>
    </subcellularLocation>
</comment>
<evidence type="ECO:0000256" key="5">
    <source>
        <dbReference type="ARBA" id="ARBA00023242"/>
    </source>
</evidence>
<evidence type="ECO:0000313" key="9">
    <source>
        <dbReference type="Proteomes" id="UP000754883"/>
    </source>
</evidence>
<dbReference type="EMBL" id="CABFNO020001539">
    <property type="protein sequence ID" value="CAG9996562.1"/>
    <property type="molecule type" value="Genomic_DNA"/>
</dbReference>
<dbReference type="SUPFAM" id="SSF57701">
    <property type="entry name" value="Zn2/Cys6 DNA-binding domain"/>
    <property type="match status" value="1"/>
</dbReference>
<dbReference type="PROSITE" id="PS50048">
    <property type="entry name" value="ZN2_CY6_FUNGAL_2"/>
    <property type="match status" value="1"/>
</dbReference>
<gene>
    <name evidence="8" type="ORF">CBYS24578_00012861</name>
</gene>
<dbReference type="GO" id="GO:0005634">
    <property type="term" value="C:nucleus"/>
    <property type="evidence" value="ECO:0007669"/>
    <property type="project" value="UniProtKB-SubCell"/>
</dbReference>
<evidence type="ECO:0000256" key="2">
    <source>
        <dbReference type="ARBA" id="ARBA00022723"/>
    </source>
</evidence>
<dbReference type="GO" id="GO:0008270">
    <property type="term" value="F:zinc ion binding"/>
    <property type="evidence" value="ECO:0007669"/>
    <property type="project" value="InterPro"/>
</dbReference>
<keyword evidence="5" id="KW-0539">Nucleus</keyword>
<dbReference type="CDD" id="cd00067">
    <property type="entry name" value="GAL4"/>
    <property type="match status" value="1"/>
</dbReference>
<evidence type="ECO:0000256" key="1">
    <source>
        <dbReference type="ARBA" id="ARBA00004123"/>
    </source>
</evidence>
<dbReference type="GO" id="GO:0006351">
    <property type="term" value="P:DNA-templated transcription"/>
    <property type="evidence" value="ECO:0007669"/>
    <property type="project" value="InterPro"/>
</dbReference>
<feature type="compositionally biased region" description="Polar residues" evidence="6">
    <location>
        <begin position="795"/>
        <end position="806"/>
    </location>
</feature>
<dbReference type="PROSITE" id="PS00463">
    <property type="entry name" value="ZN2_CY6_FUNGAL_1"/>
    <property type="match status" value="1"/>
</dbReference>
<keyword evidence="3" id="KW-0805">Transcription regulation</keyword>
<keyword evidence="2" id="KW-0479">Metal-binding</keyword>
<reference evidence="8 9" key="2">
    <citation type="submission" date="2021-10" db="EMBL/GenBank/DDBJ databases">
        <authorList>
            <person name="Piombo E."/>
        </authorList>
    </citation>
    <scope>NUCLEOTIDE SEQUENCE [LARGE SCALE GENOMIC DNA]</scope>
</reference>
<accession>A0A9N9US01</accession>
<dbReference type="Pfam" id="PF00172">
    <property type="entry name" value="Zn_clus"/>
    <property type="match status" value="1"/>
</dbReference>
<evidence type="ECO:0000313" key="8">
    <source>
        <dbReference type="EMBL" id="CAG9996562.1"/>
    </source>
</evidence>
<sequence>MGDSLQTGNDPLDRTSNAGTEALACVSCRSRKLKCDRIKPACTRCSKASAECIYPESRRKPTFKRRNVRELEARLAQVEGYLKEVTKSGAVDSEEQVDDTFIHPDPEIHQLGDFDFTSALPNQTAGVTVTPGQSQVPLDMPSDLFDDQTNGMLGGELMDLGLSESLPPFEMMEDLNNIYFNTQHFYIPIVHPGRYLKAFYGGPLMKPPMCLQYSIWALASYLNDKYASFSDIFYQRARQYVEADELKGVGEYFITLFHAQAYIILSTFEAKLMLFTRASMTSAKAVRLVQMMGLDRVDGEKGSIPPSLAPATSWAELEERRRTFWGAYCIDAHASISAGWPSLINCDDIESRLPASEEAFNSGKEEASVFIDEALKGASYSGFSSTIVTCRIFKKILSHVHRSRAKDRPEDLVNGPFWARHRELDNELSGAFMFLPEKFSLPRHYREPPAIHLNLNLHASVICLHHAAVEKAMKHGHPPSVKQASVTRLRTAAEEIVNIIKLTSHQLALFRSPLCALSMYCATTVYIFMAKENPEDGLDSIDTANLELIIQAMEAIARAHEITRSFLQQACLDVERNGLDAVIRLPNLSKYRDSFGGPASNIPLLARNHTIGSHTKISPVLPGRLPLGKPEGRIRPSSLRLPRVHPIAEDVESTGQALQCFQGILGAATRNNKTQSSTPSTVPPMMESEAGSDTTPGSQPPNKRKRTSHEEANLVRSTDMESISISRSEIVNMSFLASENDGFSRVLGDVGQFDLGTAPNPNIILAHRTSSSTASSSPMNNIINSFGTDTRPGSDETSPEQLSNKSQQMPLWGATDAGFFGQLNDGSNTERNEIWNMMNVGL</sequence>
<keyword evidence="9" id="KW-1185">Reference proteome</keyword>
<evidence type="ECO:0000259" key="7">
    <source>
        <dbReference type="PROSITE" id="PS50048"/>
    </source>
</evidence>
<dbReference type="AlphaFoldDB" id="A0A9N9US01"/>
<dbReference type="InterPro" id="IPR050815">
    <property type="entry name" value="TF_fung"/>
</dbReference>
<feature type="compositionally biased region" description="Polar residues" evidence="6">
    <location>
        <begin position="671"/>
        <end position="680"/>
    </location>
</feature>
<dbReference type="PANTHER" id="PTHR47338">
    <property type="entry name" value="ZN(II)2CYS6 TRANSCRIPTION FACTOR (EUROFUNG)-RELATED"/>
    <property type="match status" value="1"/>
</dbReference>
<feature type="region of interest" description="Disordered" evidence="6">
    <location>
        <begin position="671"/>
        <end position="720"/>
    </location>
</feature>
<reference evidence="9" key="1">
    <citation type="submission" date="2019-06" db="EMBL/GenBank/DDBJ databases">
        <authorList>
            <person name="Broberg M."/>
        </authorList>
    </citation>
    <scope>NUCLEOTIDE SEQUENCE [LARGE SCALE GENOMIC DNA]</scope>
</reference>
<feature type="domain" description="Zn(2)-C6 fungal-type" evidence="7">
    <location>
        <begin position="24"/>
        <end position="54"/>
    </location>
</feature>
<dbReference type="GO" id="GO:0003677">
    <property type="term" value="F:DNA binding"/>
    <property type="evidence" value="ECO:0007669"/>
    <property type="project" value="InterPro"/>
</dbReference>
<name>A0A9N9US01_9HYPO</name>
<dbReference type="GO" id="GO:0000981">
    <property type="term" value="F:DNA-binding transcription factor activity, RNA polymerase II-specific"/>
    <property type="evidence" value="ECO:0007669"/>
    <property type="project" value="InterPro"/>
</dbReference>
<keyword evidence="4" id="KW-0804">Transcription</keyword>
<dbReference type="InterPro" id="IPR036864">
    <property type="entry name" value="Zn2-C6_fun-type_DNA-bd_sf"/>
</dbReference>
<dbReference type="Proteomes" id="UP000754883">
    <property type="component" value="Unassembled WGS sequence"/>
</dbReference>
<dbReference type="CDD" id="cd12148">
    <property type="entry name" value="fungal_TF_MHR"/>
    <property type="match status" value="1"/>
</dbReference>
<dbReference type="Gene3D" id="4.10.240.10">
    <property type="entry name" value="Zn(2)-C6 fungal-type DNA-binding domain"/>
    <property type="match status" value="1"/>
</dbReference>
<dbReference type="InterPro" id="IPR001138">
    <property type="entry name" value="Zn2Cys6_DnaBD"/>
</dbReference>
<evidence type="ECO:0000256" key="4">
    <source>
        <dbReference type="ARBA" id="ARBA00023163"/>
    </source>
</evidence>
<protein>
    <recommendedName>
        <fullName evidence="7">Zn(2)-C6 fungal-type domain-containing protein</fullName>
    </recommendedName>
</protein>
<feature type="compositionally biased region" description="Polar residues" evidence="6">
    <location>
        <begin position="691"/>
        <end position="701"/>
    </location>
</feature>
<dbReference type="PANTHER" id="PTHR47338:SF10">
    <property type="entry name" value="TRANSCRIPTION FACTOR DOMAIN-CONTAINING PROTEIN-RELATED"/>
    <property type="match status" value="1"/>
</dbReference>
<dbReference type="Pfam" id="PF04082">
    <property type="entry name" value="Fungal_trans"/>
    <property type="match status" value="1"/>
</dbReference>
<comment type="caution">
    <text evidence="8">The sequence shown here is derived from an EMBL/GenBank/DDBJ whole genome shotgun (WGS) entry which is preliminary data.</text>
</comment>
<evidence type="ECO:0000256" key="3">
    <source>
        <dbReference type="ARBA" id="ARBA00023015"/>
    </source>
</evidence>
<dbReference type="SMART" id="SM00066">
    <property type="entry name" value="GAL4"/>
    <property type="match status" value="1"/>
</dbReference>
<proteinExistence type="predicted"/>
<feature type="region of interest" description="Disordered" evidence="6">
    <location>
        <begin position="785"/>
        <end position="806"/>
    </location>
</feature>
<organism evidence="8 9">
    <name type="scientific">Clonostachys byssicola</name>
    <dbReference type="NCBI Taxonomy" id="160290"/>
    <lineage>
        <taxon>Eukaryota</taxon>
        <taxon>Fungi</taxon>
        <taxon>Dikarya</taxon>
        <taxon>Ascomycota</taxon>
        <taxon>Pezizomycotina</taxon>
        <taxon>Sordariomycetes</taxon>
        <taxon>Hypocreomycetidae</taxon>
        <taxon>Hypocreales</taxon>
        <taxon>Bionectriaceae</taxon>
        <taxon>Clonostachys</taxon>
    </lineage>
</organism>